<evidence type="ECO:0000256" key="3">
    <source>
        <dbReference type="ARBA" id="ARBA00022490"/>
    </source>
</evidence>
<accession>A0A432WUQ0</accession>
<dbReference type="FunFam" id="1.10.10.10:FF:000214">
    <property type="entry name" value="Methylated-DNA--protein-cysteine methyltransferase"/>
    <property type="match status" value="1"/>
</dbReference>
<dbReference type="HAMAP" id="MF_00772">
    <property type="entry name" value="OGT"/>
    <property type="match status" value="1"/>
</dbReference>
<dbReference type="NCBIfam" id="TIGR00589">
    <property type="entry name" value="ogt"/>
    <property type="match status" value="1"/>
</dbReference>
<feature type="domain" description="Methylated-DNA-[protein]-cysteine S-methyltransferase DNA binding" evidence="10">
    <location>
        <begin position="79"/>
        <end position="158"/>
    </location>
</feature>
<dbReference type="GO" id="GO:0005737">
    <property type="term" value="C:cytoplasm"/>
    <property type="evidence" value="ECO:0007669"/>
    <property type="project" value="UniProtKB-SubCell"/>
</dbReference>
<keyword evidence="13" id="KW-1185">Reference proteome</keyword>
<dbReference type="InterPro" id="IPR008332">
    <property type="entry name" value="MethylG_MeTrfase_N"/>
</dbReference>
<evidence type="ECO:0000256" key="2">
    <source>
        <dbReference type="ARBA" id="ARBA00008711"/>
    </source>
</evidence>
<evidence type="ECO:0000256" key="7">
    <source>
        <dbReference type="ARBA" id="ARBA00023204"/>
    </source>
</evidence>
<comment type="caution">
    <text evidence="12">The sequence shown here is derived from an EMBL/GenBank/DDBJ whole genome shotgun (WGS) entry which is preliminary data.</text>
</comment>
<evidence type="ECO:0000256" key="4">
    <source>
        <dbReference type="ARBA" id="ARBA00022603"/>
    </source>
</evidence>
<evidence type="ECO:0000259" key="10">
    <source>
        <dbReference type="Pfam" id="PF01035"/>
    </source>
</evidence>
<evidence type="ECO:0000256" key="1">
    <source>
        <dbReference type="ARBA" id="ARBA00001286"/>
    </source>
</evidence>
<comment type="function">
    <text evidence="9">Involved in the cellular defense against the biological effects of O6-methylguanine (O6-MeG) and O4-methylthymine (O4-MeT) in DNA. Repairs the methylated nucleobase in DNA by stoichiometrically transferring the methyl group to a cysteine residue in the enzyme. This is a suicide reaction: the enzyme is irreversibly inactivated.</text>
</comment>
<dbReference type="SUPFAM" id="SSF53155">
    <property type="entry name" value="Methylated DNA-protein cysteine methyltransferase domain"/>
    <property type="match status" value="1"/>
</dbReference>
<keyword evidence="7 9" id="KW-0234">DNA repair</keyword>
<dbReference type="InterPro" id="IPR036631">
    <property type="entry name" value="MGMT_N_sf"/>
</dbReference>
<comment type="catalytic activity">
    <reaction evidence="8 9">
        <text>a 6-O-methyl-2'-deoxyguanosine in DNA + L-cysteinyl-[protein] = S-methyl-L-cysteinyl-[protein] + a 2'-deoxyguanosine in DNA</text>
        <dbReference type="Rhea" id="RHEA:24000"/>
        <dbReference type="Rhea" id="RHEA-COMP:10131"/>
        <dbReference type="Rhea" id="RHEA-COMP:10132"/>
        <dbReference type="Rhea" id="RHEA-COMP:11367"/>
        <dbReference type="Rhea" id="RHEA-COMP:11368"/>
        <dbReference type="ChEBI" id="CHEBI:29950"/>
        <dbReference type="ChEBI" id="CHEBI:82612"/>
        <dbReference type="ChEBI" id="CHEBI:85445"/>
        <dbReference type="ChEBI" id="CHEBI:85448"/>
        <dbReference type="EC" id="2.1.1.63"/>
    </reaction>
</comment>
<dbReference type="GO" id="GO:0003908">
    <property type="term" value="F:methylated-DNA-[protein]-cysteine S-methyltransferase activity"/>
    <property type="evidence" value="ECO:0007669"/>
    <property type="project" value="UniProtKB-UniRule"/>
</dbReference>
<dbReference type="OrthoDB" id="9811249at2"/>
<keyword evidence="5 9" id="KW-0808">Transferase</keyword>
<evidence type="ECO:0000256" key="9">
    <source>
        <dbReference type="HAMAP-Rule" id="MF_00772"/>
    </source>
</evidence>
<dbReference type="InterPro" id="IPR014048">
    <property type="entry name" value="MethylDNA_cys_MeTrfase_DNA-bd"/>
</dbReference>
<organism evidence="12 13">
    <name type="scientific">Aliidiomarina shirensis</name>
    <dbReference type="NCBI Taxonomy" id="1048642"/>
    <lineage>
        <taxon>Bacteria</taxon>
        <taxon>Pseudomonadati</taxon>
        <taxon>Pseudomonadota</taxon>
        <taxon>Gammaproteobacteria</taxon>
        <taxon>Alteromonadales</taxon>
        <taxon>Idiomarinaceae</taxon>
        <taxon>Aliidiomarina</taxon>
    </lineage>
</organism>
<comment type="miscellaneous">
    <text evidence="9">This enzyme catalyzes only one turnover and therefore is not strictly catalytic. According to one definition, an enzyme is a biocatalyst that acts repeatedly and over many reaction cycles.</text>
</comment>
<dbReference type="CDD" id="cd06445">
    <property type="entry name" value="ATase"/>
    <property type="match status" value="1"/>
</dbReference>
<comment type="similarity">
    <text evidence="2 9">Belongs to the MGMT family.</text>
</comment>
<feature type="active site" description="Nucleophile; methyl group acceptor" evidence="9">
    <location>
        <position position="130"/>
    </location>
</feature>
<sequence>MIDQAERYIRTPVGTLHLLANVKGILAVNFVKEMPKIGHGYHTHNEANAWLDKLEQQLNEYFAGDLEIFDVPLVVQGTEFQRQVWAALREIPFGETWSYRQLAERVDRPRGYQAVGQANGKNPHAIIVPCHRVVQADGSIGGYAGGVERKKWLLTHESS</sequence>
<dbReference type="AlphaFoldDB" id="A0A432WUQ0"/>
<gene>
    <name evidence="12" type="ORF">CWE13_05930</name>
</gene>
<dbReference type="Proteomes" id="UP000286934">
    <property type="component" value="Unassembled WGS sequence"/>
</dbReference>
<dbReference type="InterPro" id="IPR023546">
    <property type="entry name" value="MGMT"/>
</dbReference>
<dbReference type="Pfam" id="PF01035">
    <property type="entry name" value="DNA_binding_1"/>
    <property type="match status" value="1"/>
</dbReference>
<dbReference type="EMBL" id="PIPP01000002">
    <property type="protein sequence ID" value="RUO37496.1"/>
    <property type="molecule type" value="Genomic_DNA"/>
</dbReference>
<reference evidence="13" key="1">
    <citation type="journal article" date="2018" name="Front. Microbiol.">
        <title>Genome-Based Analysis Reveals the Taxonomy and Diversity of the Family Idiomarinaceae.</title>
        <authorList>
            <person name="Liu Y."/>
            <person name="Lai Q."/>
            <person name="Shao Z."/>
        </authorList>
    </citation>
    <scope>NUCLEOTIDE SEQUENCE [LARGE SCALE GENOMIC DNA]</scope>
    <source>
        <strain evidence="13">AIS</strain>
    </source>
</reference>
<evidence type="ECO:0000256" key="6">
    <source>
        <dbReference type="ARBA" id="ARBA00022763"/>
    </source>
</evidence>
<comment type="catalytic activity">
    <reaction evidence="1 9">
        <text>a 4-O-methyl-thymidine in DNA + L-cysteinyl-[protein] = a thymidine in DNA + S-methyl-L-cysteinyl-[protein]</text>
        <dbReference type="Rhea" id="RHEA:53428"/>
        <dbReference type="Rhea" id="RHEA-COMP:10131"/>
        <dbReference type="Rhea" id="RHEA-COMP:10132"/>
        <dbReference type="Rhea" id="RHEA-COMP:13555"/>
        <dbReference type="Rhea" id="RHEA-COMP:13556"/>
        <dbReference type="ChEBI" id="CHEBI:29950"/>
        <dbReference type="ChEBI" id="CHEBI:82612"/>
        <dbReference type="ChEBI" id="CHEBI:137386"/>
        <dbReference type="ChEBI" id="CHEBI:137387"/>
        <dbReference type="EC" id="2.1.1.63"/>
    </reaction>
</comment>
<evidence type="ECO:0000259" key="11">
    <source>
        <dbReference type="Pfam" id="PF02870"/>
    </source>
</evidence>
<dbReference type="Gene3D" id="1.10.10.10">
    <property type="entry name" value="Winged helix-like DNA-binding domain superfamily/Winged helix DNA-binding domain"/>
    <property type="match status" value="1"/>
</dbReference>
<evidence type="ECO:0000313" key="12">
    <source>
        <dbReference type="EMBL" id="RUO37496.1"/>
    </source>
</evidence>
<dbReference type="GO" id="GO:0006307">
    <property type="term" value="P:DNA alkylation repair"/>
    <property type="evidence" value="ECO:0007669"/>
    <property type="project" value="UniProtKB-UniRule"/>
</dbReference>
<dbReference type="Gene3D" id="3.30.160.70">
    <property type="entry name" value="Methylated DNA-protein cysteine methyltransferase domain"/>
    <property type="match status" value="1"/>
</dbReference>
<dbReference type="SUPFAM" id="SSF46767">
    <property type="entry name" value="Methylated DNA-protein cysteine methyltransferase, C-terminal domain"/>
    <property type="match status" value="1"/>
</dbReference>
<proteinExistence type="inferred from homology"/>
<dbReference type="RefSeq" id="WP_126806782.1">
    <property type="nucleotide sequence ID" value="NZ_PIPP01000002.1"/>
</dbReference>
<dbReference type="PANTHER" id="PTHR10815:SF5">
    <property type="entry name" value="METHYLATED-DNA--PROTEIN-CYSTEINE METHYLTRANSFERASE"/>
    <property type="match status" value="1"/>
</dbReference>
<keyword evidence="6 9" id="KW-0227">DNA damage</keyword>
<dbReference type="InterPro" id="IPR001497">
    <property type="entry name" value="MethylDNA_cys_MeTrfase_AS"/>
</dbReference>
<dbReference type="EC" id="2.1.1.63" evidence="9"/>
<dbReference type="InterPro" id="IPR036388">
    <property type="entry name" value="WH-like_DNA-bd_sf"/>
</dbReference>
<keyword evidence="3 9" id="KW-0963">Cytoplasm</keyword>
<feature type="domain" description="Methylguanine DNA methyltransferase ribonuclease-like" evidence="11">
    <location>
        <begin position="7"/>
        <end position="73"/>
    </location>
</feature>
<name>A0A432WUQ0_9GAMM</name>
<dbReference type="PANTHER" id="PTHR10815">
    <property type="entry name" value="METHYLATED-DNA--PROTEIN-CYSTEINE METHYLTRANSFERASE"/>
    <property type="match status" value="1"/>
</dbReference>
<dbReference type="InterPro" id="IPR036217">
    <property type="entry name" value="MethylDNA_cys_MeTrfase_DNAb"/>
</dbReference>
<keyword evidence="4 9" id="KW-0489">Methyltransferase</keyword>
<dbReference type="GO" id="GO:0032259">
    <property type="term" value="P:methylation"/>
    <property type="evidence" value="ECO:0007669"/>
    <property type="project" value="UniProtKB-KW"/>
</dbReference>
<evidence type="ECO:0000256" key="8">
    <source>
        <dbReference type="ARBA" id="ARBA00049348"/>
    </source>
</evidence>
<evidence type="ECO:0000313" key="13">
    <source>
        <dbReference type="Proteomes" id="UP000286934"/>
    </source>
</evidence>
<comment type="subcellular location">
    <subcellularLocation>
        <location evidence="9">Cytoplasm</location>
    </subcellularLocation>
</comment>
<dbReference type="Pfam" id="PF02870">
    <property type="entry name" value="Methyltransf_1N"/>
    <property type="match status" value="1"/>
</dbReference>
<evidence type="ECO:0000256" key="5">
    <source>
        <dbReference type="ARBA" id="ARBA00022679"/>
    </source>
</evidence>
<protein>
    <recommendedName>
        <fullName evidence="9">Methylated-DNA--protein-cysteine methyltransferase</fullName>
        <ecNumber evidence="9">2.1.1.63</ecNumber>
    </recommendedName>
    <alternativeName>
        <fullName evidence="9">6-O-methylguanine-DNA methyltransferase</fullName>
        <shortName evidence="9">MGMT</shortName>
    </alternativeName>
    <alternativeName>
        <fullName evidence="9">O-6-methylguanine-DNA-alkyltransferase</fullName>
    </alternativeName>
</protein>
<dbReference type="PROSITE" id="PS00374">
    <property type="entry name" value="MGMT"/>
    <property type="match status" value="1"/>
</dbReference>